<dbReference type="VEuPathDB" id="FungiDB:BTJ68_12130"/>
<evidence type="ECO:0000313" key="1">
    <source>
        <dbReference type="EMBL" id="RMY73011.1"/>
    </source>
</evidence>
<dbReference type="Proteomes" id="UP000269276">
    <property type="component" value="Unassembled WGS sequence"/>
</dbReference>
<gene>
    <name evidence="1" type="ORF">D0863_04143</name>
</gene>
<organism evidence="1 2">
    <name type="scientific">Hortaea werneckii</name>
    <name type="common">Black yeast</name>
    <name type="synonym">Cladosporium werneckii</name>
    <dbReference type="NCBI Taxonomy" id="91943"/>
    <lineage>
        <taxon>Eukaryota</taxon>
        <taxon>Fungi</taxon>
        <taxon>Dikarya</taxon>
        <taxon>Ascomycota</taxon>
        <taxon>Pezizomycotina</taxon>
        <taxon>Dothideomycetes</taxon>
        <taxon>Dothideomycetidae</taxon>
        <taxon>Mycosphaerellales</taxon>
        <taxon>Teratosphaeriaceae</taxon>
        <taxon>Hortaea</taxon>
    </lineage>
</organism>
<reference evidence="1 2" key="1">
    <citation type="journal article" date="2018" name="BMC Genomics">
        <title>Genomic evidence for intraspecific hybridization in a clonal and extremely halotolerant yeast.</title>
        <authorList>
            <person name="Gostincar C."/>
            <person name="Stajich J.E."/>
            <person name="Zupancic J."/>
            <person name="Zalar P."/>
            <person name="Gunde-Cimerman N."/>
        </authorList>
    </citation>
    <scope>NUCLEOTIDE SEQUENCE [LARGE SCALE GENOMIC DNA]</scope>
    <source>
        <strain evidence="1 2">EXF-2682</strain>
    </source>
</reference>
<sequence length="354" mass="41369">MQSSHLSGFRLSHSYSFNLTTRANMAAALSPLTDILPPEVRIRIYKEVLRADRPLVIARREYPEEVRFDNSLLFVCKIIFFEASDVFLEVNTIHLRRHSELNRLLKVDKRFRSDLRFLQNIRYLGLVDDPGELMNLTYGQWITKKGVKTHIEKCLALPKLKECTFIYGPLKQPTQYHWLDSEMPSIKEYLEAAKLEHEYVPECIDVGVWALRRTEGPTIKFVYKWLAAAWAQVKSQGQIKVADVYARSLSQEVCKDVHTFYQEYAGPAIFCALYDNTRTGKEKDSRAMRDLREEFRRHIMKIPMLRYHAKIPHDLPLRDVSLQTVDSEVIEWLSQLLLHARDKSDALSRLQDVI</sequence>
<proteinExistence type="predicted"/>
<accession>A0A3M7E8T6</accession>
<comment type="caution">
    <text evidence="1">The sequence shown here is derived from an EMBL/GenBank/DDBJ whole genome shotgun (WGS) entry which is preliminary data.</text>
</comment>
<evidence type="ECO:0000313" key="2">
    <source>
        <dbReference type="Proteomes" id="UP000269276"/>
    </source>
</evidence>
<dbReference type="EMBL" id="QWIP01000106">
    <property type="protein sequence ID" value="RMY73011.1"/>
    <property type="molecule type" value="Genomic_DNA"/>
</dbReference>
<name>A0A3M7E8T6_HORWE</name>
<dbReference type="OrthoDB" id="62952at2759"/>
<protein>
    <submittedName>
        <fullName evidence="1">Uncharacterized protein</fullName>
    </submittedName>
</protein>
<dbReference type="AlphaFoldDB" id="A0A3M7E8T6"/>